<protein>
    <submittedName>
        <fullName evidence="1">Uncharacterized protein</fullName>
    </submittedName>
</protein>
<proteinExistence type="predicted"/>
<accession>A0AAV0PX50</accession>
<organism evidence="1 2">
    <name type="scientific">Linum tenue</name>
    <dbReference type="NCBI Taxonomy" id="586396"/>
    <lineage>
        <taxon>Eukaryota</taxon>
        <taxon>Viridiplantae</taxon>
        <taxon>Streptophyta</taxon>
        <taxon>Embryophyta</taxon>
        <taxon>Tracheophyta</taxon>
        <taxon>Spermatophyta</taxon>
        <taxon>Magnoliopsida</taxon>
        <taxon>eudicotyledons</taxon>
        <taxon>Gunneridae</taxon>
        <taxon>Pentapetalae</taxon>
        <taxon>rosids</taxon>
        <taxon>fabids</taxon>
        <taxon>Malpighiales</taxon>
        <taxon>Linaceae</taxon>
        <taxon>Linum</taxon>
    </lineage>
</organism>
<name>A0AAV0PX50_9ROSI</name>
<keyword evidence="2" id="KW-1185">Reference proteome</keyword>
<dbReference type="Proteomes" id="UP001154282">
    <property type="component" value="Unassembled WGS sequence"/>
</dbReference>
<dbReference type="EMBL" id="CAMGYJ010000009">
    <property type="protein sequence ID" value="CAI0475606.1"/>
    <property type="molecule type" value="Genomic_DNA"/>
</dbReference>
<evidence type="ECO:0000313" key="1">
    <source>
        <dbReference type="EMBL" id="CAI0475606.1"/>
    </source>
</evidence>
<gene>
    <name evidence="1" type="ORF">LITE_LOCUS40465</name>
</gene>
<reference evidence="1" key="1">
    <citation type="submission" date="2022-08" db="EMBL/GenBank/DDBJ databases">
        <authorList>
            <person name="Gutierrez-Valencia J."/>
        </authorList>
    </citation>
    <scope>NUCLEOTIDE SEQUENCE</scope>
</reference>
<comment type="caution">
    <text evidence="1">The sequence shown here is derived from an EMBL/GenBank/DDBJ whole genome shotgun (WGS) entry which is preliminary data.</text>
</comment>
<dbReference type="AlphaFoldDB" id="A0AAV0PX50"/>
<sequence length="44" mass="5189">MPKYPYVQIVAQVEHILVSRHDQEVVQSSSELKHMVHVLLEYNN</sequence>
<evidence type="ECO:0000313" key="2">
    <source>
        <dbReference type="Proteomes" id="UP001154282"/>
    </source>
</evidence>